<organism evidence="1 2">
    <name type="scientific">Clostridium butyricum</name>
    <dbReference type="NCBI Taxonomy" id="1492"/>
    <lineage>
        <taxon>Bacteria</taxon>
        <taxon>Bacillati</taxon>
        <taxon>Bacillota</taxon>
        <taxon>Clostridia</taxon>
        <taxon>Eubacteriales</taxon>
        <taxon>Clostridiaceae</taxon>
        <taxon>Clostridium</taxon>
    </lineage>
</organism>
<dbReference type="EMBL" id="LRDH01000159">
    <property type="protein sequence ID" value="PPV12151.1"/>
    <property type="molecule type" value="Genomic_DNA"/>
</dbReference>
<evidence type="ECO:0000313" key="2">
    <source>
        <dbReference type="Proteomes" id="UP000238081"/>
    </source>
</evidence>
<accession>A0A2S7F624</accession>
<reference evidence="1 2" key="1">
    <citation type="submission" date="2016-01" db="EMBL/GenBank/DDBJ databases">
        <title>Characterization of the Clostridium difficile lineages that are prevalent in Hong Kong and China.</title>
        <authorList>
            <person name="Kwok J.S.-L."/>
            <person name="Lam W.-Y."/>
            <person name="Ip M."/>
            <person name="Chan T.-F."/>
            <person name="Hawkey P.M."/>
            <person name="Tsui S.K.-W."/>
        </authorList>
    </citation>
    <scope>NUCLEOTIDE SEQUENCE [LARGE SCALE GENOMIC DNA]</scope>
    <source>
        <strain evidence="1 2">300064</strain>
    </source>
</reference>
<name>A0A2S7F624_CLOBU</name>
<evidence type="ECO:0000313" key="1">
    <source>
        <dbReference type="EMBL" id="PPV12151.1"/>
    </source>
</evidence>
<comment type="caution">
    <text evidence="1">The sequence shown here is derived from an EMBL/GenBank/DDBJ whole genome shotgun (WGS) entry which is preliminary data.</text>
</comment>
<dbReference type="Proteomes" id="UP000238081">
    <property type="component" value="Unassembled WGS sequence"/>
</dbReference>
<protein>
    <submittedName>
        <fullName evidence="1">Uncharacterized protein</fullName>
    </submittedName>
</protein>
<gene>
    <name evidence="1" type="ORF">AWN73_19745</name>
</gene>
<proteinExistence type="predicted"/>
<dbReference type="RefSeq" id="WP_052188444.1">
    <property type="nucleotide sequence ID" value="NZ_JSEG01000063.1"/>
</dbReference>
<sequence length="131" mass="14732">MVTYRRVQGGEGNKSSQPRVVIDNDGNVYISNKTAKLNVSIDNGEHSQYYVTNKRPGADIYEFDVPKWFDDMAQEYTIPQEGYKDNLSNQGRTAPSLNDISTSGKCVEFPSPWIEWIEEHASNGRVVKGGK</sequence>
<dbReference type="AlphaFoldDB" id="A0A2S7F624"/>